<dbReference type="CDD" id="cd02440">
    <property type="entry name" value="AdoMet_MTases"/>
    <property type="match status" value="1"/>
</dbReference>
<evidence type="ECO:0000313" key="6">
    <source>
        <dbReference type="Proteomes" id="UP000245629"/>
    </source>
</evidence>
<geneLocation type="plasmid" evidence="5 6">
    <name>unnamed1</name>
</geneLocation>
<proteinExistence type="predicted"/>
<feature type="domain" description="Methyltransferase" evidence="4">
    <location>
        <begin position="75"/>
        <end position="197"/>
    </location>
</feature>
<dbReference type="InterPro" id="IPR029063">
    <property type="entry name" value="SAM-dependent_MTases_sf"/>
</dbReference>
<name>A0A2S2CXM0_9PROT</name>
<evidence type="ECO:0000256" key="3">
    <source>
        <dbReference type="ARBA" id="ARBA00022691"/>
    </source>
</evidence>
<dbReference type="EMBL" id="CP029356">
    <property type="protein sequence ID" value="AWK89198.1"/>
    <property type="molecule type" value="Genomic_DNA"/>
</dbReference>
<keyword evidence="2 5" id="KW-0808">Transferase</keyword>
<dbReference type="Pfam" id="PF13847">
    <property type="entry name" value="Methyltransf_31"/>
    <property type="match status" value="1"/>
</dbReference>
<evidence type="ECO:0000256" key="1">
    <source>
        <dbReference type="ARBA" id="ARBA00022603"/>
    </source>
</evidence>
<evidence type="ECO:0000313" key="5">
    <source>
        <dbReference type="EMBL" id="AWK89198.1"/>
    </source>
</evidence>
<sequence>MAAAPFRLKDRLRTLPGFPVLRFAVRCVRGGQSRREALFELLRPEGVFQPFATTAPNRYPGIFRFVRDTVGDGPDIRILSFGCASGEEVFSLRDYFASAAIVGIDANPFNIAACRRRARRKGMSDLVFRTATVMDGEADASYDAIFCMAVLRHGGLKATDTTCSHLIRFAEGERLLDSLARCLKPGGLLAVMHSNFRICDTRTSRQFTPVLRVDPALLPATPLFGPGDLRLDSDLYGEVVFRKDRAGGQPASM</sequence>
<dbReference type="KEGG" id="azz:DEW08_24810"/>
<dbReference type="PANTHER" id="PTHR43464:SF19">
    <property type="entry name" value="UBIQUINONE BIOSYNTHESIS O-METHYLTRANSFERASE, MITOCHONDRIAL"/>
    <property type="match status" value="1"/>
</dbReference>
<dbReference type="InterPro" id="IPR025714">
    <property type="entry name" value="Methyltranfer_dom"/>
</dbReference>
<keyword evidence="1 5" id="KW-0489">Methyltransferase</keyword>
<dbReference type="PANTHER" id="PTHR43464">
    <property type="entry name" value="METHYLTRANSFERASE"/>
    <property type="match status" value="1"/>
</dbReference>
<accession>A0A2S2CXM0</accession>
<dbReference type="GO" id="GO:0032259">
    <property type="term" value="P:methylation"/>
    <property type="evidence" value="ECO:0007669"/>
    <property type="project" value="UniProtKB-KW"/>
</dbReference>
<dbReference type="Proteomes" id="UP000245629">
    <property type="component" value="Plasmid unnamed1"/>
</dbReference>
<dbReference type="OrthoDB" id="2573908at2"/>
<dbReference type="Gene3D" id="3.40.50.150">
    <property type="entry name" value="Vaccinia Virus protein VP39"/>
    <property type="match status" value="1"/>
</dbReference>
<evidence type="ECO:0000259" key="4">
    <source>
        <dbReference type="Pfam" id="PF13847"/>
    </source>
</evidence>
<gene>
    <name evidence="5" type="ORF">DEW08_24810</name>
</gene>
<evidence type="ECO:0000256" key="2">
    <source>
        <dbReference type="ARBA" id="ARBA00022679"/>
    </source>
</evidence>
<reference evidence="6" key="1">
    <citation type="submission" date="2018-05" db="EMBL/GenBank/DDBJ databases">
        <title>Azospirillum thermophila sp. nov., a novel isolated from hot spring.</title>
        <authorList>
            <person name="Zhao Z."/>
        </authorList>
    </citation>
    <scope>NUCLEOTIDE SEQUENCE [LARGE SCALE GENOMIC DNA]</scope>
    <source>
        <strain evidence="6">CFH 70021</strain>
        <plasmid evidence="6">unnamed1</plasmid>
    </source>
</reference>
<dbReference type="SUPFAM" id="SSF53335">
    <property type="entry name" value="S-adenosyl-L-methionine-dependent methyltransferases"/>
    <property type="match status" value="1"/>
</dbReference>
<organism evidence="5 6">
    <name type="scientific">Azospirillum thermophilum</name>
    <dbReference type="NCBI Taxonomy" id="2202148"/>
    <lineage>
        <taxon>Bacteria</taxon>
        <taxon>Pseudomonadati</taxon>
        <taxon>Pseudomonadota</taxon>
        <taxon>Alphaproteobacteria</taxon>
        <taxon>Rhodospirillales</taxon>
        <taxon>Azospirillaceae</taxon>
        <taxon>Azospirillum</taxon>
    </lineage>
</organism>
<dbReference type="AlphaFoldDB" id="A0A2S2CXM0"/>
<keyword evidence="6" id="KW-1185">Reference proteome</keyword>
<keyword evidence="3" id="KW-0949">S-adenosyl-L-methionine</keyword>
<protein>
    <submittedName>
        <fullName evidence="5">Class I SAM-dependent methyltransferase</fullName>
    </submittedName>
</protein>
<dbReference type="GO" id="GO:0008168">
    <property type="term" value="F:methyltransferase activity"/>
    <property type="evidence" value="ECO:0007669"/>
    <property type="project" value="UniProtKB-KW"/>
</dbReference>
<keyword evidence="5" id="KW-0614">Plasmid</keyword>